<comment type="caution">
    <text evidence="1">The sequence shown here is derived from an EMBL/GenBank/DDBJ whole genome shotgun (WGS) entry which is preliminary data.</text>
</comment>
<name>A0A243RAH2_9ACTN</name>
<dbReference type="EMBL" id="NGFN01000447">
    <property type="protein sequence ID" value="OUC91635.1"/>
    <property type="molecule type" value="Genomic_DNA"/>
</dbReference>
<protein>
    <submittedName>
        <fullName evidence="1">ATPase</fullName>
    </submittedName>
</protein>
<keyword evidence="2" id="KW-1185">Reference proteome</keyword>
<evidence type="ECO:0000313" key="2">
    <source>
        <dbReference type="Proteomes" id="UP000195105"/>
    </source>
</evidence>
<organism evidence="1 2">
    <name type="scientific">Streptomyces swartbergensis</name>
    <dbReference type="NCBI Taxonomy" id="487165"/>
    <lineage>
        <taxon>Bacteria</taxon>
        <taxon>Bacillati</taxon>
        <taxon>Actinomycetota</taxon>
        <taxon>Actinomycetes</taxon>
        <taxon>Kitasatosporales</taxon>
        <taxon>Streptomycetaceae</taxon>
        <taxon>Streptomyces</taxon>
    </lineage>
</organism>
<dbReference type="AlphaFoldDB" id="A0A243RAH2"/>
<gene>
    <name evidence="1" type="ORF">CA983_39330</name>
</gene>
<dbReference type="InterPro" id="IPR043129">
    <property type="entry name" value="ATPase_NBD"/>
</dbReference>
<dbReference type="Proteomes" id="UP000195105">
    <property type="component" value="Unassembled WGS sequence"/>
</dbReference>
<sequence>LPAVMAEPPIRLARLAPLVVAAAREAEDPVALAILDEAADQLTETVRALEPSPGERVVATGGLLGPDGPLTDRLEARLHALGLTLDWVPDGCRGAVALARLAHGGRT</sequence>
<feature type="non-terminal residue" evidence="1">
    <location>
        <position position="1"/>
    </location>
</feature>
<evidence type="ECO:0000313" key="1">
    <source>
        <dbReference type="EMBL" id="OUC91635.1"/>
    </source>
</evidence>
<proteinExistence type="predicted"/>
<reference evidence="1 2" key="1">
    <citation type="submission" date="2017-05" db="EMBL/GenBank/DDBJ databases">
        <title>Biotechnological potential of actinobacteria isolated from South African environments.</title>
        <authorList>
            <person name="Le Roes-Hill M."/>
            <person name="Prins A."/>
            <person name="Durrell K.A."/>
        </authorList>
    </citation>
    <scope>NUCLEOTIDE SEQUENCE [LARGE SCALE GENOMIC DNA]</scope>
    <source>
        <strain evidence="1 2">HMC13</strain>
    </source>
</reference>
<dbReference type="SUPFAM" id="SSF53067">
    <property type="entry name" value="Actin-like ATPase domain"/>
    <property type="match status" value="1"/>
</dbReference>
<dbReference type="Gene3D" id="3.30.420.40">
    <property type="match status" value="1"/>
</dbReference>
<accession>A0A243RAH2</accession>